<dbReference type="InterPro" id="IPR013783">
    <property type="entry name" value="Ig-like_fold"/>
</dbReference>
<dbReference type="PANTHER" id="PTHR43547">
    <property type="entry name" value="TWO-COMPONENT HISTIDINE KINASE"/>
    <property type="match status" value="1"/>
</dbReference>
<gene>
    <name evidence="5" type="ORF">SAMN05660206_10315</name>
</gene>
<dbReference type="SMART" id="SM00387">
    <property type="entry name" value="HATPase_c"/>
    <property type="match status" value="1"/>
</dbReference>
<dbReference type="Pfam" id="PF02518">
    <property type="entry name" value="HATPase_c"/>
    <property type="match status" value="1"/>
</dbReference>
<protein>
    <submittedName>
        <fullName evidence="5">Two-component sensor histidine kinase, contains HisKA and HATPase domains</fullName>
    </submittedName>
</protein>
<keyword evidence="5" id="KW-0418">Kinase</keyword>
<evidence type="ECO:0000256" key="1">
    <source>
        <dbReference type="ARBA" id="ARBA00022553"/>
    </source>
</evidence>
<reference evidence="5 6" key="1">
    <citation type="submission" date="2016-10" db="EMBL/GenBank/DDBJ databases">
        <authorList>
            <person name="de Groot N.N."/>
        </authorList>
    </citation>
    <scope>NUCLEOTIDE SEQUENCE [LARGE SCALE GENOMIC DNA]</scope>
    <source>
        <strain evidence="5 6">DSM 22789</strain>
    </source>
</reference>
<dbReference type="Proteomes" id="UP000198785">
    <property type="component" value="Unassembled WGS sequence"/>
</dbReference>
<dbReference type="STRING" id="683125.SAMN05660206_10315"/>
<dbReference type="InterPro" id="IPR003594">
    <property type="entry name" value="HATPase_dom"/>
</dbReference>
<dbReference type="Pfam" id="PF07495">
    <property type="entry name" value="Y_Y_Y"/>
    <property type="match status" value="1"/>
</dbReference>
<feature type="domain" description="Histidine kinase" evidence="4">
    <location>
        <begin position="816"/>
        <end position="1005"/>
    </location>
</feature>
<evidence type="ECO:0000256" key="2">
    <source>
        <dbReference type="SAM" id="Phobius"/>
    </source>
</evidence>
<dbReference type="SUPFAM" id="SSF63829">
    <property type="entry name" value="Calcium-dependent phosphotriesterase"/>
    <property type="match status" value="1"/>
</dbReference>
<keyword evidence="2" id="KW-1133">Transmembrane helix</keyword>
<organism evidence="5 6">
    <name type="scientific">Sphingobacterium wenxiniae</name>
    <dbReference type="NCBI Taxonomy" id="683125"/>
    <lineage>
        <taxon>Bacteria</taxon>
        <taxon>Pseudomonadati</taxon>
        <taxon>Bacteroidota</taxon>
        <taxon>Sphingobacteriia</taxon>
        <taxon>Sphingobacteriales</taxon>
        <taxon>Sphingobacteriaceae</taxon>
        <taxon>Sphingobacterium</taxon>
    </lineage>
</organism>
<dbReference type="Gene3D" id="2.60.40.10">
    <property type="entry name" value="Immunoglobulins"/>
    <property type="match status" value="1"/>
</dbReference>
<feature type="transmembrane region" description="Helical" evidence="2">
    <location>
        <begin position="746"/>
        <end position="766"/>
    </location>
</feature>
<evidence type="ECO:0000313" key="6">
    <source>
        <dbReference type="Proteomes" id="UP000198785"/>
    </source>
</evidence>
<keyword evidence="5" id="KW-0808">Transferase</keyword>
<dbReference type="AlphaFoldDB" id="A0A1I6R1E8"/>
<dbReference type="InterPro" id="IPR011123">
    <property type="entry name" value="Y_Y_Y"/>
</dbReference>
<evidence type="ECO:0000256" key="3">
    <source>
        <dbReference type="SAM" id="SignalP"/>
    </source>
</evidence>
<dbReference type="InterPro" id="IPR011047">
    <property type="entry name" value="Quinoprotein_ADH-like_sf"/>
</dbReference>
<keyword evidence="2" id="KW-0472">Membrane</keyword>
<feature type="chain" id="PRO_5011442379" evidence="3">
    <location>
        <begin position="23"/>
        <end position="1005"/>
    </location>
</feature>
<keyword evidence="3" id="KW-0732">Signal</keyword>
<dbReference type="GO" id="GO:0000155">
    <property type="term" value="F:phosphorelay sensor kinase activity"/>
    <property type="evidence" value="ECO:0007669"/>
    <property type="project" value="TreeGrafter"/>
</dbReference>
<accession>A0A1I6R1E8</accession>
<sequence>MKRSFFLCLIAIFVFIVGKAQTFPTDTLAVLQIAQEEGLSQLGASSLQFDKQGYLWAGTQNGLNRFNGYQMKVWLSDINNSGFPDDHIRGMHYQQDTLWMTTNTHSLCAYLLKENRFIHFSKELDFEKNPFVKYSYAISATPNNQIIIGTAGHCILYDRNQRIFDILPVPQILENDFVTDIQHFKKNHYLIGTNASGLYILDIQHKTIEQTPILRSFQNNLVDALYKLDNGDILVGTANGMYLLADNLKTLHKIGQRNVRSIHRWDEEHLLIGGKNENFLLAEDFTWRKLVFVNHDGKELTSDILAYQEDVQGGKWLGTETRGILYYHPNQMKFTSKRIQAANAPKQDFISTFNFLRDGNDLWMATEFGFVKHPLTSDRYKLYRTDLLEYTLTKDARGTIWAGGFEQGLLRYDRQKDKFASIPLPFLDKDIIQITPISSDSIWIHTWSSGIYSMHTGTLKMQPVKLLGKELVRSRTSLVDRQGNIWIGSDEGLYQVKKNRNVKYYDSLSNERVFAIAEDLRGKIWIGTAKGVNQVDPKTGITTHYTQQTGLPNDFIYGLLVDQKNNVWMSTNYGISMFNQYTAIFKNYTEDDGLQNNEFNGKAAYQDSLGYFYFGGMNGFNVFHPDSIPMNTHTGKTHIENVLLFGRPIQENILYTDTLTFSHDQNVITFDFVNLNYLWSKKNRYQFILEGFDKEWRPITRDRSTTYTNLAPGTYTFKVRGSNNELIWGDIDEMTIIIRSPWYATLPFRVGLILLISALVVGGFSYKTYQQKLTNRRLLQMVNERTEELSETNKVLHESLSLTQQQKDNITFLMQELNHRVKNNLQLITSLIDIQSFQIDNQLIQKKLRTLQARVFTVSRIHDLLNLSDNDKGVSIKSFINNLTADLITFSGQKIYFHSNISDLVLPSNKLTYLGLILNELIINSIKHAFKQEQEHKEIHVSLAESGNNITIQYSDNGVGFDKSRPFTDDHKGMGLMRLLIKELKGTMDIEVSNGSIFTIKLPKT</sequence>
<dbReference type="Gene3D" id="3.30.565.10">
    <property type="entry name" value="Histidine kinase-like ATPase, C-terminal domain"/>
    <property type="match status" value="1"/>
</dbReference>
<keyword evidence="6" id="KW-1185">Reference proteome</keyword>
<dbReference type="InterPro" id="IPR015943">
    <property type="entry name" value="WD40/YVTN_repeat-like_dom_sf"/>
</dbReference>
<keyword evidence="2" id="KW-0812">Transmembrane</keyword>
<dbReference type="InterPro" id="IPR005467">
    <property type="entry name" value="His_kinase_dom"/>
</dbReference>
<dbReference type="InterPro" id="IPR011495">
    <property type="entry name" value="Sig_transdc_His_kin_sub2_dim/P"/>
</dbReference>
<dbReference type="EMBL" id="FOZZ01000003">
    <property type="protein sequence ID" value="SFS58474.1"/>
    <property type="molecule type" value="Genomic_DNA"/>
</dbReference>
<evidence type="ECO:0000313" key="5">
    <source>
        <dbReference type="EMBL" id="SFS58474.1"/>
    </source>
</evidence>
<dbReference type="Pfam" id="PF07568">
    <property type="entry name" value="HisKA_2"/>
    <property type="match status" value="1"/>
</dbReference>
<dbReference type="SUPFAM" id="SSF50998">
    <property type="entry name" value="Quinoprotein alcohol dehydrogenase-like"/>
    <property type="match status" value="1"/>
</dbReference>
<proteinExistence type="predicted"/>
<dbReference type="Pfam" id="PF07494">
    <property type="entry name" value="Reg_prop"/>
    <property type="match status" value="1"/>
</dbReference>
<dbReference type="PROSITE" id="PS50109">
    <property type="entry name" value="HIS_KIN"/>
    <property type="match status" value="1"/>
</dbReference>
<keyword evidence="1" id="KW-0597">Phosphoprotein</keyword>
<dbReference type="InterPro" id="IPR036890">
    <property type="entry name" value="HATPase_C_sf"/>
</dbReference>
<evidence type="ECO:0000259" key="4">
    <source>
        <dbReference type="PROSITE" id="PS50109"/>
    </source>
</evidence>
<dbReference type="Gene3D" id="2.130.10.10">
    <property type="entry name" value="YVTN repeat-like/Quinoprotein amine dehydrogenase"/>
    <property type="match status" value="2"/>
</dbReference>
<dbReference type="RefSeq" id="WP_093364097.1">
    <property type="nucleotide sequence ID" value="NZ_FOZZ01000003.1"/>
</dbReference>
<feature type="signal peptide" evidence="3">
    <location>
        <begin position="1"/>
        <end position="22"/>
    </location>
</feature>
<dbReference type="SUPFAM" id="SSF55874">
    <property type="entry name" value="ATPase domain of HSP90 chaperone/DNA topoisomerase II/histidine kinase"/>
    <property type="match status" value="1"/>
</dbReference>
<dbReference type="PANTHER" id="PTHR43547:SF2">
    <property type="entry name" value="HYBRID SIGNAL TRANSDUCTION HISTIDINE KINASE C"/>
    <property type="match status" value="1"/>
</dbReference>
<dbReference type="InterPro" id="IPR011110">
    <property type="entry name" value="Reg_prop"/>
</dbReference>
<name>A0A1I6R1E8_9SPHI</name>
<dbReference type="OrthoDB" id="9809670at2"/>